<accession>A0A9D4WEB0</accession>
<evidence type="ECO:0000256" key="6">
    <source>
        <dbReference type="ARBA" id="ARBA00033335"/>
    </source>
</evidence>
<evidence type="ECO:0000313" key="10">
    <source>
        <dbReference type="EMBL" id="KAI5401263.1"/>
    </source>
</evidence>
<keyword evidence="9" id="KW-0732">Signal</keyword>
<feature type="signal peptide" evidence="9">
    <location>
        <begin position="1"/>
        <end position="16"/>
    </location>
</feature>
<dbReference type="InterPro" id="IPR044965">
    <property type="entry name" value="Glyco_hydro_17_plant"/>
</dbReference>
<dbReference type="AlphaFoldDB" id="A0A9D4WEB0"/>
<dbReference type="Gramene" id="Psat06G0592900-T1">
    <property type="protein sequence ID" value="KAI5401263.1"/>
    <property type="gene ID" value="KIW84_065929"/>
</dbReference>
<dbReference type="Gene3D" id="3.20.20.80">
    <property type="entry name" value="Glycosidases"/>
    <property type="match status" value="1"/>
</dbReference>
<name>A0A9D4WEB0_PEA</name>
<evidence type="ECO:0000313" key="11">
    <source>
        <dbReference type="Proteomes" id="UP001058974"/>
    </source>
</evidence>
<evidence type="ECO:0000256" key="5">
    <source>
        <dbReference type="ARBA" id="ARBA00023295"/>
    </source>
</evidence>
<evidence type="ECO:0000256" key="3">
    <source>
        <dbReference type="ARBA" id="ARBA00012780"/>
    </source>
</evidence>
<evidence type="ECO:0000256" key="4">
    <source>
        <dbReference type="ARBA" id="ARBA00022801"/>
    </source>
</evidence>
<sequence>MRFLVAVAFLVSCVSGIGVNWGTQCTHLLSPTTVVRMLKDNGIQKVKLFDADPNILDALKKSGIQVMVGIPNDMLYTLANSVQAAEKWVSKNVSAHVSSGGVDIRYVAVGNEPFLSTYNGTFEATTLPALQNIQAALTKAGLSTRVKVTVPLNADVYISSTLVVAFKSCWKPSFTFNISATRDRADSSFRSSSFLRDIASNSRLCLALFLSSSFFGDAVSIDS</sequence>
<evidence type="ECO:0000256" key="1">
    <source>
        <dbReference type="ARBA" id="ARBA00000382"/>
    </source>
</evidence>
<evidence type="ECO:0000256" key="7">
    <source>
        <dbReference type="ARBA" id="ARBA00033417"/>
    </source>
</evidence>
<dbReference type="EC" id="3.2.1.39" evidence="3"/>
<dbReference type="SUPFAM" id="SSF51445">
    <property type="entry name" value="(Trans)glycosidases"/>
    <property type="match status" value="1"/>
</dbReference>
<dbReference type="EMBL" id="JAMSHJ010000006">
    <property type="protein sequence ID" value="KAI5401263.1"/>
    <property type="molecule type" value="Genomic_DNA"/>
</dbReference>
<comment type="catalytic activity">
    <reaction evidence="1">
        <text>Hydrolysis of (1-&gt;3)-beta-D-glucosidic linkages in (1-&gt;3)-beta-D-glucans.</text>
        <dbReference type="EC" id="3.2.1.39"/>
    </reaction>
</comment>
<dbReference type="GO" id="GO:0042973">
    <property type="term" value="F:glucan endo-1,3-beta-D-glucosidase activity"/>
    <property type="evidence" value="ECO:0007669"/>
    <property type="project" value="UniProtKB-EC"/>
</dbReference>
<dbReference type="GO" id="GO:0005975">
    <property type="term" value="P:carbohydrate metabolic process"/>
    <property type="evidence" value="ECO:0007669"/>
    <property type="project" value="InterPro"/>
</dbReference>
<keyword evidence="11" id="KW-1185">Reference proteome</keyword>
<dbReference type="InterPro" id="IPR000490">
    <property type="entry name" value="Glyco_hydro_17"/>
</dbReference>
<dbReference type="InterPro" id="IPR017853">
    <property type="entry name" value="GH"/>
</dbReference>
<keyword evidence="5" id="KW-0326">Glycosidase</keyword>
<comment type="similarity">
    <text evidence="2 8">Belongs to the glycosyl hydrolase 17 family.</text>
</comment>
<dbReference type="PANTHER" id="PTHR32227">
    <property type="entry name" value="GLUCAN ENDO-1,3-BETA-GLUCOSIDASE BG1-RELATED-RELATED"/>
    <property type="match status" value="1"/>
</dbReference>
<dbReference type="Pfam" id="PF00332">
    <property type="entry name" value="Glyco_hydro_17"/>
    <property type="match status" value="1"/>
</dbReference>
<evidence type="ECO:0000256" key="8">
    <source>
        <dbReference type="RuleBase" id="RU004335"/>
    </source>
</evidence>
<dbReference type="Proteomes" id="UP001058974">
    <property type="component" value="Chromosome 6"/>
</dbReference>
<keyword evidence="4" id="KW-0378">Hydrolase</keyword>
<feature type="chain" id="PRO_5039000996" description="glucan endo-1,3-beta-D-glucosidase" evidence="9">
    <location>
        <begin position="17"/>
        <end position="223"/>
    </location>
</feature>
<proteinExistence type="inferred from homology"/>
<protein>
    <recommendedName>
        <fullName evidence="3">glucan endo-1,3-beta-D-glucosidase</fullName>
        <ecNumber evidence="3">3.2.1.39</ecNumber>
    </recommendedName>
    <alternativeName>
        <fullName evidence="6">(1-&gt;3)-beta-glucan endohydrolase</fullName>
    </alternativeName>
    <alternativeName>
        <fullName evidence="7">Beta-1,3-endoglucanase</fullName>
    </alternativeName>
</protein>
<gene>
    <name evidence="10" type="ORF">KIW84_065929</name>
</gene>
<evidence type="ECO:0000256" key="2">
    <source>
        <dbReference type="ARBA" id="ARBA00008773"/>
    </source>
</evidence>
<evidence type="ECO:0000256" key="9">
    <source>
        <dbReference type="SAM" id="SignalP"/>
    </source>
</evidence>
<organism evidence="10 11">
    <name type="scientific">Pisum sativum</name>
    <name type="common">Garden pea</name>
    <name type="synonym">Lathyrus oleraceus</name>
    <dbReference type="NCBI Taxonomy" id="3888"/>
    <lineage>
        <taxon>Eukaryota</taxon>
        <taxon>Viridiplantae</taxon>
        <taxon>Streptophyta</taxon>
        <taxon>Embryophyta</taxon>
        <taxon>Tracheophyta</taxon>
        <taxon>Spermatophyta</taxon>
        <taxon>Magnoliopsida</taxon>
        <taxon>eudicotyledons</taxon>
        <taxon>Gunneridae</taxon>
        <taxon>Pentapetalae</taxon>
        <taxon>rosids</taxon>
        <taxon>fabids</taxon>
        <taxon>Fabales</taxon>
        <taxon>Fabaceae</taxon>
        <taxon>Papilionoideae</taxon>
        <taxon>50 kb inversion clade</taxon>
        <taxon>NPAAA clade</taxon>
        <taxon>Hologalegina</taxon>
        <taxon>IRL clade</taxon>
        <taxon>Fabeae</taxon>
        <taxon>Lathyrus</taxon>
    </lineage>
</organism>
<reference evidence="10 11" key="1">
    <citation type="journal article" date="2022" name="Nat. Genet.">
        <title>Improved pea reference genome and pan-genome highlight genomic features and evolutionary characteristics.</title>
        <authorList>
            <person name="Yang T."/>
            <person name="Liu R."/>
            <person name="Luo Y."/>
            <person name="Hu S."/>
            <person name="Wang D."/>
            <person name="Wang C."/>
            <person name="Pandey M.K."/>
            <person name="Ge S."/>
            <person name="Xu Q."/>
            <person name="Li N."/>
            <person name="Li G."/>
            <person name="Huang Y."/>
            <person name="Saxena R.K."/>
            <person name="Ji Y."/>
            <person name="Li M."/>
            <person name="Yan X."/>
            <person name="He Y."/>
            <person name="Liu Y."/>
            <person name="Wang X."/>
            <person name="Xiang C."/>
            <person name="Varshney R.K."/>
            <person name="Ding H."/>
            <person name="Gao S."/>
            <person name="Zong X."/>
        </authorList>
    </citation>
    <scope>NUCLEOTIDE SEQUENCE [LARGE SCALE GENOMIC DNA]</scope>
    <source>
        <strain evidence="10 11">cv. Zhongwan 6</strain>
    </source>
</reference>
<comment type="caution">
    <text evidence="10">The sequence shown here is derived from an EMBL/GenBank/DDBJ whole genome shotgun (WGS) entry which is preliminary data.</text>
</comment>